<feature type="signal peptide" evidence="3">
    <location>
        <begin position="1"/>
        <end position="21"/>
    </location>
</feature>
<feature type="binding site" evidence="2">
    <location>
        <position position="416"/>
    </location>
    <ligand>
        <name>Zn(2+)</name>
        <dbReference type="ChEBI" id="CHEBI:29105"/>
        <note>catalytic</note>
    </ligand>
</feature>
<feature type="binding site" evidence="2">
    <location>
        <position position="393"/>
    </location>
    <ligand>
        <name>Zn(2+)</name>
        <dbReference type="ChEBI" id="CHEBI:29105"/>
        <note>catalytic</note>
    </ligand>
</feature>
<evidence type="ECO:0000256" key="1">
    <source>
        <dbReference type="PIRSR" id="PIRSR634015-1"/>
    </source>
</evidence>
<feature type="active site" description="Proton acceptor" evidence="1">
    <location>
        <position position="394"/>
    </location>
</feature>
<dbReference type="KEGG" id="samy:DB32_008605"/>
<dbReference type="PANTHER" id="PTHR45726:SF3">
    <property type="entry name" value="LEUKOTRIENE A-4 HYDROLASE"/>
    <property type="match status" value="1"/>
</dbReference>
<keyword evidence="6" id="KW-1185">Reference proteome</keyword>
<sequence length="624" mass="66923">MFSRTIGIALVIGAVSSVARAQSYDATPMLANVRESQRAGLPERLEVARLEQLEHYDLHVAVEDELRAFGLREVVHVTNDERAPWREVALRIFANVIATPGEAPPVSMIAGECLDGVSCTIEQTAPSILVVRPSAPIAPGATLRVQLDLQGRLREIDASRTTMMAQSQEGLAGMMGETGGDYGLLARGEGIASFASFFAVLARRERGRWETDDRGTLGDLGNDRMSHVRARIVVPQGAQLVATGVETGSLPVRDAPGRARRREITVQAGLVRDFSFLVGHALESSARDVNGVNVRSWYLGRDREAGRRVLETAASALEVFERRFGPYPYRELDVVEAALVGGAGGVEFSGLVTVASMFYRPAGLGGLGAMLGGAGAGAVGDMQSAMLEFVTAHEVAHQWWHGLVGSDSRAHPWVDESLAQWSAMLWVEERYGAERARQEGERQVAMGYRTMRMMGVADGAVDRATSEFGPSVAYAGLVYGKGPYLYPALRAELGDEAFFAGLRAYVERYAFRSAPARGPIDTLATGRHAARVRALARHWLDERHGDADLGGGDAGAMLGAMLPPELQGAMQDPAMRAMMEQVLRGLMQGQAQGGAAPGGGGSPEDAARMMQQLEQMLGSLPDAP</sequence>
<accession>A0A0F6WAB0</accession>
<dbReference type="Gene3D" id="1.10.390.10">
    <property type="entry name" value="Neutral Protease Domain 2"/>
    <property type="match status" value="1"/>
</dbReference>
<dbReference type="STRING" id="927083.DB32_008605"/>
<gene>
    <name evidence="5" type="ORF">DB32_008605</name>
</gene>
<dbReference type="EMBL" id="CP011125">
    <property type="protein sequence ID" value="AKF11456.1"/>
    <property type="molecule type" value="Genomic_DNA"/>
</dbReference>
<dbReference type="GO" id="GO:0008237">
    <property type="term" value="F:metallopeptidase activity"/>
    <property type="evidence" value="ECO:0007669"/>
    <property type="project" value="InterPro"/>
</dbReference>
<comment type="cofactor">
    <cofactor evidence="2">
        <name>Zn(2+)</name>
        <dbReference type="ChEBI" id="CHEBI:29105"/>
    </cofactor>
    <text evidence="2">Binds 1 zinc ion per subunit.</text>
</comment>
<feature type="binding site" evidence="2">
    <location>
        <position position="397"/>
    </location>
    <ligand>
        <name>Zn(2+)</name>
        <dbReference type="ChEBI" id="CHEBI:29105"/>
        <note>catalytic</note>
    </ligand>
</feature>
<keyword evidence="5" id="KW-0031">Aminopeptidase</keyword>
<evidence type="ECO:0000256" key="3">
    <source>
        <dbReference type="SAM" id="SignalP"/>
    </source>
</evidence>
<name>A0A0F6WAB0_9BACT</name>
<keyword evidence="2" id="KW-0862">Zinc</keyword>
<dbReference type="SUPFAM" id="SSF55486">
    <property type="entry name" value="Metalloproteases ('zincins'), catalytic domain"/>
    <property type="match status" value="1"/>
</dbReference>
<dbReference type="OrthoDB" id="9814383at2"/>
<dbReference type="RefSeq" id="WP_053238320.1">
    <property type="nucleotide sequence ID" value="NZ_CP011125.1"/>
</dbReference>
<proteinExistence type="predicted"/>
<dbReference type="GO" id="GO:0008270">
    <property type="term" value="F:zinc ion binding"/>
    <property type="evidence" value="ECO:0007669"/>
    <property type="project" value="InterPro"/>
</dbReference>
<feature type="active site" description="Proton donor" evidence="1">
    <location>
        <position position="479"/>
    </location>
</feature>
<dbReference type="InterPro" id="IPR034015">
    <property type="entry name" value="M1_LTA4H"/>
</dbReference>
<keyword evidence="2" id="KW-0479">Metal-binding</keyword>
<dbReference type="Proteomes" id="UP000034883">
    <property type="component" value="Chromosome"/>
</dbReference>
<organism evidence="5 6">
    <name type="scientific">Sandaracinus amylolyticus</name>
    <dbReference type="NCBI Taxonomy" id="927083"/>
    <lineage>
        <taxon>Bacteria</taxon>
        <taxon>Pseudomonadati</taxon>
        <taxon>Myxococcota</taxon>
        <taxon>Polyangia</taxon>
        <taxon>Polyangiales</taxon>
        <taxon>Sandaracinaceae</taxon>
        <taxon>Sandaracinus</taxon>
    </lineage>
</organism>
<evidence type="ECO:0000259" key="4">
    <source>
        <dbReference type="Pfam" id="PF01433"/>
    </source>
</evidence>
<keyword evidence="5" id="KW-0378">Hydrolase</keyword>
<dbReference type="InterPro" id="IPR014782">
    <property type="entry name" value="Peptidase_M1_dom"/>
</dbReference>
<evidence type="ECO:0000256" key="2">
    <source>
        <dbReference type="PIRSR" id="PIRSR634015-3"/>
    </source>
</evidence>
<feature type="domain" description="Peptidase M1 membrane alanine aminopeptidase" evidence="4">
    <location>
        <begin position="310"/>
        <end position="539"/>
    </location>
</feature>
<evidence type="ECO:0000313" key="6">
    <source>
        <dbReference type="Proteomes" id="UP000034883"/>
    </source>
</evidence>
<protein>
    <submittedName>
        <fullName evidence="5">Aminopeptidase N</fullName>
    </submittedName>
</protein>
<reference evidence="5 6" key="1">
    <citation type="submission" date="2015-03" db="EMBL/GenBank/DDBJ databases">
        <title>Genome assembly of Sandaracinus amylolyticus DSM 53668.</title>
        <authorList>
            <person name="Sharma G."/>
            <person name="Subramanian S."/>
        </authorList>
    </citation>
    <scope>NUCLEOTIDE SEQUENCE [LARGE SCALE GENOMIC DNA]</scope>
    <source>
        <strain evidence="5 6">DSM 53668</strain>
    </source>
</reference>
<dbReference type="Pfam" id="PF01433">
    <property type="entry name" value="Peptidase_M1"/>
    <property type="match status" value="1"/>
</dbReference>
<dbReference type="GO" id="GO:0004177">
    <property type="term" value="F:aminopeptidase activity"/>
    <property type="evidence" value="ECO:0007669"/>
    <property type="project" value="UniProtKB-KW"/>
</dbReference>
<keyword evidence="5" id="KW-0645">Protease</keyword>
<dbReference type="PANTHER" id="PTHR45726">
    <property type="entry name" value="LEUKOTRIENE A-4 HYDROLASE"/>
    <property type="match status" value="1"/>
</dbReference>
<evidence type="ECO:0000313" key="5">
    <source>
        <dbReference type="EMBL" id="AKF11456.1"/>
    </source>
</evidence>
<dbReference type="AlphaFoldDB" id="A0A0F6WAB0"/>
<feature type="chain" id="PRO_5002511715" evidence="3">
    <location>
        <begin position="22"/>
        <end position="624"/>
    </location>
</feature>
<dbReference type="InterPro" id="IPR027268">
    <property type="entry name" value="Peptidase_M4/M1_CTD_sf"/>
</dbReference>
<keyword evidence="3" id="KW-0732">Signal</keyword>